<proteinExistence type="predicted"/>
<accession>A0A9P1JJ91</accession>
<reference evidence="2" key="2">
    <citation type="journal article" date="2011" name="J. Biotechnol.">
        <title>Genome sequence of B. amyloliquefaciens type strain DSM7(T) reveals differences to plant-associated B. amyloliquefaciens FZB42.</title>
        <authorList>
            <person name="Ruckert C."/>
            <person name="Blom J."/>
            <person name="Chen X."/>
            <person name="Reva O."/>
            <person name="Borriss R."/>
        </authorList>
    </citation>
    <scope>NUCLEOTIDE SEQUENCE [LARGE SCALE GENOMIC DNA]</scope>
    <source>
        <strain evidence="2">DSM 7</strain>
    </source>
</reference>
<sequence>MTYADYVGKINQLYKDLMKEGYKYHEIDQMDINGFFSLMEYEHKEENKIVPAYKIFGVNVR</sequence>
<protein>
    <submittedName>
        <fullName evidence="1">Uncharacterized protein</fullName>
    </submittedName>
</protein>
<organism evidence="1 2">
    <name type="scientific">Bacillus amyloliquefaciens (strain ATCC 23350 / DSM 7 / BCRC 11601 / CCUG 28519 / NBRC 15535 / NRRL B-14393 / F)</name>
    <dbReference type="NCBI Taxonomy" id="692420"/>
    <lineage>
        <taxon>Bacteria</taxon>
        <taxon>Bacillati</taxon>
        <taxon>Bacillota</taxon>
        <taxon>Bacilli</taxon>
        <taxon>Bacillales</taxon>
        <taxon>Bacillaceae</taxon>
        <taxon>Bacillus</taxon>
        <taxon>Bacillus amyloliquefaciens group</taxon>
    </lineage>
</organism>
<dbReference type="EMBL" id="FN597644">
    <property type="protein sequence ID" value="CBI44024.1"/>
    <property type="molecule type" value="Genomic_DNA"/>
</dbReference>
<dbReference type="KEGG" id="bao:BAMF_2898"/>
<evidence type="ECO:0000313" key="1">
    <source>
        <dbReference type="EMBL" id="CBI44024.1"/>
    </source>
</evidence>
<keyword evidence="2" id="KW-1185">Reference proteome</keyword>
<gene>
    <name evidence="1" type="ordered locus">BAMF_2898</name>
</gene>
<dbReference type="Proteomes" id="UP000006562">
    <property type="component" value="Chromosome"/>
</dbReference>
<reference evidence="1 2" key="1">
    <citation type="journal article" date="2011" name="Int. J. Syst. Evol. Microbiol.">
        <title>Relationship of Bacillus amyloliquefaciens clades associated with strains DSM 7T and FZB42T: a proposal for Bacillus amyloliquefaciens subsp. amyloliquefaciens subsp. nov. and Bacillus amyloliquefaciens subsp. plantarum subsp. nov. based on complete genome sequence comparisons.</title>
        <authorList>
            <person name="Borriss R."/>
            <person name="Chen X.H."/>
            <person name="Rueckert C."/>
            <person name="Blom J."/>
            <person name="Becker A."/>
            <person name="Baumgarth B."/>
            <person name="Fan B."/>
            <person name="Pukall R."/>
            <person name="Schumann P."/>
            <person name="Sproer C."/>
            <person name="Junge H."/>
            <person name="Vater J."/>
            <person name="Puhler A."/>
            <person name="Klenk H.P."/>
        </authorList>
    </citation>
    <scope>NUCLEOTIDE SEQUENCE [LARGE SCALE GENOMIC DNA]</scope>
    <source>
        <strain evidence="2">DSM 7</strain>
    </source>
</reference>
<name>A0A9P1JJ91_BACAS</name>
<dbReference type="AlphaFoldDB" id="A0A9P1JJ91"/>
<evidence type="ECO:0000313" key="2">
    <source>
        <dbReference type="Proteomes" id="UP000006562"/>
    </source>
</evidence>
<dbReference type="RefSeq" id="WP_013353325.1">
    <property type="nucleotide sequence ID" value="NC_014551.1"/>
</dbReference>